<evidence type="ECO:0000256" key="1">
    <source>
        <dbReference type="SAM" id="Phobius"/>
    </source>
</evidence>
<keyword evidence="3" id="KW-1185">Reference proteome</keyword>
<dbReference type="EMBL" id="JADEXN010000310">
    <property type="protein sequence ID" value="MBE9042171.1"/>
    <property type="molecule type" value="Genomic_DNA"/>
</dbReference>
<dbReference type="Proteomes" id="UP000621799">
    <property type="component" value="Unassembled WGS sequence"/>
</dbReference>
<sequence>MNSDTKLFFFALGIPIAGLIYCGLGITAMATVTGVREHPLLSGGLFFFIPFLTAAFIWMRASAKVYRKDG</sequence>
<name>A0A928VXZ2_9CYAN</name>
<evidence type="ECO:0000313" key="3">
    <source>
        <dbReference type="Proteomes" id="UP000621799"/>
    </source>
</evidence>
<accession>A0A928VXZ2</accession>
<reference evidence="2" key="1">
    <citation type="submission" date="2020-10" db="EMBL/GenBank/DDBJ databases">
        <authorList>
            <person name="Castelo-Branco R."/>
            <person name="Eusebio N."/>
            <person name="Adriana R."/>
            <person name="Vieira A."/>
            <person name="Brugerolle De Fraissinette N."/>
            <person name="Rezende De Castro R."/>
            <person name="Schneider M.P."/>
            <person name="Vasconcelos V."/>
            <person name="Leao P.N."/>
        </authorList>
    </citation>
    <scope>NUCLEOTIDE SEQUENCE</scope>
    <source>
        <strain evidence="2">LEGE 11467</strain>
    </source>
</reference>
<keyword evidence="1" id="KW-0472">Membrane</keyword>
<feature type="transmembrane region" description="Helical" evidence="1">
    <location>
        <begin position="7"/>
        <end position="28"/>
    </location>
</feature>
<keyword evidence="1" id="KW-0812">Transmembrane</keyword>
<evidence type="ECO:0008006" key="4">
    <source>
        <dbReference type="Google" id="ProtNLM"/>
    </source>
</evidence>
<feature type="transmembrane region" description="Helical" evidence="1">
    <location>
        <begin position="40"/>
        <end position="59"/>
    </location>
</feature>
<organism evidence="2 3">
    <name type="scientific">Zarconia navalis LEGE 11467</name>
    <dbReference type="NCBI Taxonomy" id="1828826"/>
    <lineage>
        <taxon>Bacteria</taxon>
        <taxon>Bacillati</taxon>
        <taxon>Cyanobacteriota</taxon>
        <taxon>Cyanophyceae</taxon>
        <taxon>Oscillatoriophycideae</taxon>
        <taxon>Oscillatoriales</taxon>
        <taxon>Oscillatoriales incertae sedis</taxon>
        <taxon>Zarconia</taxon>
        <taxon>Zarconia navalis</taxon>
    </lineage>
</organism>
<comment type="caution">
    <text evidence="2">The sequence shown here is derived from an EMBL/GenBank/DDBJ whole genome shotgun (WGS) entry which is preliminary data.</text>
</comment>
<proteinExistence type="predicted"/>
<gene>
    <name evidence="2" type="ORF">IQ235_15440</name>
</gene>
<protein>
    <recommendedName>
        <fullName evidence="4">Transmembrane protein</fullName>
    </recommendedName>
</protein>
<dbReference type="AlphaFoldDB" id="A0A928VXZ2"/>
<dbReference type="RefSeq" id="WP_264322348.1">
    <property type="nucleotide sequence ID" value="NZ_JADEXN010000310.1"/>
</dbReference>
<evidence type="ECO:0000313" key="2">
    <source>
        <dbReference type="EMBL" id="MBE9042171.1"/>
    </source>
</evidence>
<keyword evidence="1" id="KW-1133">Transmembrane helix</keyword>